<protein>
    <recommendedName>
        <fullName evidence="4">DUF4876 domain-containing protein</fullName>
    </recommendedName>
</protein>
<organism evidence="2 3">
    <name type="scientific">Hoylesella saccharolytica F0055</name>
    <dbReference type="NCBI Taxonomy" id="1127699"/>
    <lineage>
        <taxon>Bacteria</taxon>
        <taxon>Pseudomonadati</taxon>
        <taxon>Bacteroidota</taxon>
        <taxon>Bacteroidia</taxon>
        <taxon>Bacteroidales</taxon>
        <taxon>Prevotellaceae</taxon>
        <taxon>Hoylesella</taxon>
    </lineage>
</organism>
<evidence type="ECO:0008006" key="4">
    <source>
        <dbReference type="Google" id="ProtNLM"/>
    </source>
</evidence>
<evidence type="ECO:0000313" key="3">
    <source>
        <dbReference type="Proteomes" id="UP000010433"/>
    </source>
</evidence>
<keyword evidence="3" id="KW-1185">Reference proteome</keyword>
<dbReference type="STRING" id="1127699.HMPREF9151_02082"/>
<sequence>MKRIIQKVSFIACLLCGIMAVSSCGSDDDNAVKSSTLTVNFTLNDGLTADNLSDLKLIVKNDKGMNDTLDLKAGASFTLRQGQYQLLVTGKVTDEPFSFVQGFAEAALFADQTVTITLHKVIKSPLIFKEIYTAGAKQKYLQDSYFVIVNNSDRVQYLDGLMLSAPAGQQTQANAWQAHGITDRYACGQGTVVAFPGSGKEYPIQPRQSVVIANDAVNHKTLSGGDAKCPDLSKADWEIYLKDAKGDVDYPAPNLKVIFNNNPNMKTFGAGVFGRAYILARCPEGITVDAFAADPANKMTTPGTTSKMEYLMIPSSYVLDAVDIWKRSSEKHYPTFLSKDDAEGVLQADTWSGKAVRRKVAKMGALIYYTDTNNSANDWESNVQLFE</sequence>
<reference evidence="2 3" key="1">
    <citation type="submission" date="2012-05" db="EMBL/GenBank/DDBJ databases">
        <authorList>
            <person name="Weinstock G."/>
            <person name="Sodergren E."/>
            <person name="Lobos E.A."/>
            <person name="Fulton L."/>
            <person name="Fulton R."/>
            <person name="Courtney L."/>
            <person name="Fronick C."/>
            <person name="O'Laughlin M."/>
            <person name="Godfrey J."/>
            <person name="Wilson R.M."/>
            <person name="Miner T."/>
            <person name="Farmer C."/>
            <person name="Delehaunty K."/>
            <person name="Cordes M."/>
            <person name="Minx P."/>
            <person name="Tomlinson C."/>
            <person name="Chen J."/>
            <person name="Wollam A."/>
            <person name="Pepin K.H."/>
            <person name="Bhonagiri V."/>
            <person name="Zhang X."/>
            <person name="Suruliraj S."/>
            <person name="Warren W."/>
            <person name="Mitreva M."/>
            <person name="Mardis E.R."/>
            <person name="Wilson R.K."/>
        </authorList>
    </citation>
    <scope>NUCLEOTIDE SEQUENCE [LARGE SCALE GENOMIC DNA]</scope>
    <source>
        <strain evidence="2 3">F0055</strain>
    </source>
</reference>
<dbReference type="EMBL" id="AMEP01000138">
    <property type="protein sequence ID" value="EKX97484.1"/>
    <property type="molecule type" value="Genomic_DNA"/>
</dbReference>
<proteinExistence type="predicted"/>
<keyword evidence="1" id="KW-0732">Signal</keyword>
<name>L1N2K3_9BACT</name>
<evidence type="ECO:0000313" key="2">
    <source>
        <dbReference type="EMBL" id="EKX97484.1"/>
    </source>
</evidence>
<dbReference type="OrthoDB" id="1409865at2"/>
<dbReference type="PROSITE" id="PS51257">
    <property type="entry name" value="PROKAR_LIPOPROTEIN"/>
    <property type="match status" value="1"/>
</dbReference>
<dbReference type="HOGENOM" id="CLU_046268_0_0_10"/>
<dbReference type="Proteomes" id="UP000010433">
    <property type="component" value="Unassembled WGS sequence"/>
</dbReference>
<dbReference type="Pfam" id="PF16215">
    <property type="entry name" value="DUF4876"/>
    <property type="match status" value="1"/>
</dbReference>
<gene>
    <name evidence="2" type="ORF">HMPREF9151_02082</name>
</gene>
<dbReference type="RefSeq" id="WP_009160943.1">
    <property type="nucleotide sequence ID" value="NZ_KB290959.1"/>
</dbReference>
<evidence type="ECO:0000256" key="1">
    <source>
        <dbReference type="SAM" id="SignalP"/>
    </source>
</evidence>
<dbReference type="InterPro" id="IPR032627">
    <property type="entry name" value="DUF4876"/>
</dbReference>
<dbReference type="PATRIC" id="fig|1127699.3.peg.1898"/>
<feature type="signal peptide" evidence="1">
    <location>
        <begin position="1"/>
        <end position="25"/>
    </location>
</feature>
<feature type="chain" id="PRO_5003954719" description="DUF4876 domain-containing protein" evidence="1">
    <location>
        <begin position="26"/>
        <end position="387"/>
    </location>
</feature>
<comment type="caution">
    <text evidence="2">The sequence shown here is derived from an EMBL/GenBank/DDBJ whole genome shotgun (WGS) entry which is preliminary data.</text>
</comment>
<accession>L1N2K3</accession>
<dbReference type="AlphaFoldDB" id="L1N2K3"/>